<evidence type="ECO:0000313" key="6">
    <source>
        <dbReference type="EnsemblMetazoa" id="ACUA028405-PA"/>
    </source>
</evidence>
<proteinExistence type="inferred from homology"/>
<reference evidence="7" key="1">
    <citation type="submission" date="2013-09" db="EMBL/GenBank/DDBJ databases">
        <title>The Genome Sequence of Anopheles culicifacies species A.</title>
        <authorList>
            <consortium name="The Broad Institute Genomics Platform"/>
            <person name="Neafsey D.E."/>
            <person name="Besansky N."/>
            <person name="Howell P."/>
            <person name="Walton C."/>
            <person name="Young S.K."/>
            <person name="Zeng Q."/>
            <person name="Gargeya S."/>
            <person name="Fitzgerald M."/>
            <person name="Haas B."/>
            <person name="Abouelleil A."/>
            <person name="Allen A.W."/>
            <person name="Alvarado L."/>
            <person name="Arachchi H.M."/>
            <person name="Berlin A.M."/>
            <person name="Chapman S.B."/>
            <person name="Gainer-Dewar J."/>
            <person name="Goldberg J."/>
            <person name="Griggs A."/>
            <person name="Gujja S."/>
            <person name="Hansen M."/>
            <person name="Howarth C."/>
            <person name="Imamovic A."/>
            <person name="Ireland A."/>
            <person name="Larimer J."/>
            <person name="McCowan C."/>
            <person name="Murphy C."/>
            <person name="Pearson M."/>
            <person name="Poon T.W."/>
            <person name="Priest M."/>
            <person name="Roberts A."/>
            <person name="Saif S."/>
            <person name="Shea T."/>
            <person name="Sisk P."/>
            <person name="Sykes S."/>
            <person name="Wortman J."/>
            <person name="Nusbaum C."/>
            <person name="Birren B."/>
        </authorList>
    </citation>
    <scope>NUCLEOTIDE SEQUENCE [LARGE SCALE GENOMIC DNA]</scope>
    <source>
        <strain evidence="7">A-37</strain>
    </source>
</reference>
<keyword evidence="2 4" id="KW-0328">Glycosyltransferase</keyword>
<evidence type="ECO:0000256" key="4">
    <source>
        <dbReference type="RuleBase" id="RU003718"/>
    </source>
</evidence>
<keyword evidence="5" id="KW-0812">Transmembrane</keyword>
<dbReference type="InterPro" id="IPR035595">
    <property type="entry name" value="UDP_glycos_trans_CS"/>
</dbReference>
<evidence type="ECO:0000313" key="7">
    <source>
        <dbReference type="Proteomes" id="UP000075883"/>
    </source>
</evidence>
<dbReference type="STRING" id="139723.A0A182MX40"/>
<name>A0A182MX40_9DIPT</name>
<dbReference type="PANTHER" id="PTHR48043:SF159">
    <property type="entry name" value="EG:EG0003.4 PROTEIN-RELATED"/>
    <property type="match status" value="1"/>
</dbReference>
<dbReference type="InterPro" id="IPR050271">
    <property type="entry name" value="UDP-glycosyltransferase"/>
</dbReference>
<organism evidence="6 7">
    <name type="scientific">Anopheles culicifacies</name>
    <dbReference type="NCBI Taxonomy" id="139723"/>
    <lineage>
        <taxon>Eukaryota</taxon>
        <taxon>Metazoa</taxon>
        <taxon>Ecdysozoa</taxon>
        <taxon>Arthropoda</taxon>
        <taxon>Hexapoda</taxon>
        <taxon>Insecta</taxon>
        <taxon>Pterygota</taxon>
        <taxon>Neoptera</taxon>
        <taxon>Endopterygota</taxon>
        <taxon>Diptera</taxon>
        <taxon>Nematocera</taxon>
        <taxon>Culicoidea</taxon>
        <taxon>Culicidae</taxon>
        <taxon>Anophelinae</taxon>
        <taxon>Anopheles</taxon>
        <taxon>culicifacies species complex</taxon>
    </lineage>
</organism>
<reference evidence="6" key="2">
    <citation type="submission" date="2020-05" db="UniProtKB">
        <authorList>
            <consortium name="EnsemblMetazoa"/>
        </authorList>
    </citation>
    <scope>IDENTIFICATION</scope>
    <source>
        <strain evidence="6">A-37</strain>
    </source>
</reference>
<dbReference type="SUPFAM" id="SSF53756">
    <property type="entry name" value="UDP-Glycosyltransferase/glycogen phosphorylase"/>
    <property type="match status" value="1"/>
</dbReference>
<dbReference type="PANTHER" id="PTHR48043">
    <property type="entry name" value="EG:EG0003.4 PROTEIN-RELATED"/>
    <property type="match status" value="1"/>
</dbReference>
<dbReference type="EMBL" id="AXCM01013079">
    <property type="status" value="NOT_ANNOTATED_CDS"/>
    <property type="molecule type" value="Genomic_DNA"/>
</dbReference>
<dbReference type="CDD" id="cd03784">
    <property type="entry name" value="GT1_Gtf-like"/>
    <property type="match status" value="1"/>
</dbReference>
<dbReference type="FunFam" id="3.40.50.2000:FF:000021">
    <property type="entry name" value="UDP-glucuronosyltransferase"/>
    <property type="match status" value="1"/>
</dbReference>
<keyword evidence="3 4" id="KW-0808">Transferase</keyword>
<protein>
    <submittedName>
        <fullName evidence="6">Uncharacterized protein</fullName>
    </submittedName>
</protein>
<sequence>MFANCPQSVTFIGAQPTDKESRFVQPSLSIPWSVILETIRASVLWRLVQRYSFNSLKFGSQYTITNRCGKMVSVVQLVLLVSCLALGTFAANILNENRYVRHLLVLSGRNRALIYELAARGHNLTVFGVNSEPNPPPNVTFILIENVYDTLYSDPNMNTDFFEMSKIGPFKMQLLFNEYILGVCDIVLRTEGAKRLNSYPADFGFDLIIHDYLSGPCLAALAHHRFGKPPVIAVTAYHGISTTLSITGSYQYSALVPNHAYDATEDMSYKERFINLLVNMQEELLHVYDLIPTSNRMLRQYDPTLPDVAEFYSQTKLVLLNANPIIQYTEPSMPNVIPVGGLQIIKPKPLPEDLASLLKQAGPGGVVLFSLGTNVRSDMLGEARILSIIGAMEALPEYTFLWKFESDTLPRALPSNVHIRKWLPQNDLLAQPAVRLFITHSGLLSTQEAIWHGVPIIGFPVFADQFKNINYCMSKGVGKRLSIEHVNKEELVRTIREIMTTESYRINMKRMSSLFRDQPEHPLDRAAWWVEWVLRHPDATEMLTHGSRLHWFVKYSYDVLIPLFASVALVCHALFFIIRRLFCRSKRSKSVKQKKS</sequence>
<comment type="similarity">
    <text evidence="1 4">Belongs to the UDP-glycosyltransferase family.</text>
</comment>
<evidence type="ECO:0000256" key="1">
    <source>
        <dbReference type="ARBA" id="ARBA00009995"/>
    </source>
</evidence>
<accession>A0A182MX40</accession>
<evidence type="ECO:0000256" key="5">
    <source>
        <dbReference type="SAM" id="Phobius"/>
    </source>
</evidence>
<keyword evidence="5" id="KW-1133">Transmembrane helix</keyword>
<evidence type="ECO:0000256" key="2">
    <source>
        <dbReference type="ARBA" id="ARBA00022676"/>
    </source>
</evidence>
<dbReference type="EnsemblMetazoa" id="ACUA028405-RA">
    <property type="protein sequence ID" value="ACUA028405-PA"/>
    <property type="gene ID" value="ACUA028405"/>
</dbReference>
<keyword evidence="7" id="KW-1185">Reference proteome</keyword>
<dbReference type="AlphaFoldDB" id="A0A182MX40"/>
<evidence type="ECO:0000256" key="3">
    <source>
        <dbReference type="ARBA" id="ARBA00022679"/>
    </source>
</evidence>
<dbReference type="InterPro" id="IPR002213">
    <property type="entry name" value="UDP_glucos_trans"/>
</dbReference>
<feature type="transmembrane region" description="Helical" evidence="5">
    <location>
        <begin position="559"/>
        <end position="582"/>
    </location>
</feature>
<dbReference type="VEuPathDB" id="VectorBase:ACUA028405"/>
<feature type="transmembrane region" description="Helical" evidence="5">
    <location>
        <begin position="69"/>
        <end position="94"/>
    </location>
</feature>
<dbReference type="PROSITE" id="PS00375">
    <property type="entry name" value="UDPGT"/>
    <property type="match status" value="1"/>
</dbReference>
<dbReference type="Gene3D" id="3.40.50.2000">
    <property type="entry name" value="Glycogen Phosphorylase B"/>
    <property type="match status" value="1"/>
</dbReference>
<keyword evidence="5" id="KW-0472">Membrane</keyword>
<dbReference type="Proteomes" id="UP000075883">
    <property type="component" value="Unassembled WGS sequence"/>
</dbReference>
<dbReference type="GO" id="GO:0008194">
    <property type="term" value="F:UDP-glycosyltransferase activity"/>
    <property type="evidence" value="ECO:0007669"/>
    <property type="project" value="InterPro"/>
</dbReference>
<dbReference type="Pfam" id="PF00201">
    <property type="entry name" value="UDPGT"/>
    <property type="match status" value="1"/>
</dbReference>